<proteinExistence type="predicted"/>
<dbReference type="PROSITE" id="PS50956">
    <property type="entry name" value="HTH_ASNC_2"/>
    <property type="match status" value="2"/>
</dbReference>
<dbReference type="SMART" id="SM00344">
    <property type="entry name" value="HTH_ASNC"/>
    <property type="match status" value="2"/>
</dbReference>
<dbReference type="EMBL" id="AP023355">
    <property type="protein sequence ID" value="BCJ34783.1"/>
    <property type="molecule type" value="Genomic_DNA"/>
</dbReference>
<keyword evidence="6" id="KW-1185">Reference proteome</keyword>
<dbReference type="SUPFAM" id="SSF46785">
    <property type="entry name" value="Winged helix' DNA-binding domain"/>
    <property type="match status" value="2"/>
</dbReference>
<protein>
    <recommendedName>
        <fullName evidence="4">HTH asnC-type domain-containing protein</fullName>
    </recommendedName>
</protein>
<evidence type="ECO:0000313" key="5">
    <source>
        <dbReference type="EMBL" id="BCJ34783.1"/>
    </source>
</evidence>
<accession>A0A7R7DNA4</accession>
<feature type="domain" description="HTH asnC-type" evidence="4">
    <location>
        <begin position="6"/>
        <end position="66"/>
    </location>
</feature>
<dbReference type="InterPro" id="IPR000485">
    <property type="entry name" value="AsnC-type_HTH_dom"/>
</dbReference>
<dbReference type="InterPro" id="IPR036388">
    <property type="entry name" value="WH-like_DNA-bd_sf"/>
</dbReference>
<dbReference type="InterPro" id="IPR019887">
    <property type="entry name" value="Tscrpt_reg_AsnC/Lrp_C"/>
</dbReference>
<dbReference type="InterPro" id="IPR036390">
    <property type="entry name" value="WH_DNA-bd_sf"/>
</dbReference>
<keyword evidence="1" id="KW-0805">Transcription regulation</keyword>
<dbReference type="GO" id="GO:0043565">
    <property type="term" value="F:sequence-specific DNA binding"/>
    <property type="evidence" value="ECO:0007669"/>
    <property type="project" value="InterPro"/>
</dbReference>
<dbReference type="GO" id="GO:0043200">
    <property type="term" value="P:response to amino acid"/>
    <property type="evidence" value="ECO:0007669"/>
    <property type="project" value="TreeGrafter"/>
</dbReference>
<sequence>MNAPALDELSRRIVAALQDDGRASWTDIAAACGSSLSAVSRRGQQLLRDGIVRVAAVPDTQHAGPADLFVLRITCSPGRQARVCAQLAGRADVRFLALVSGAYDIVAEINVPRADSLAARVVEEIQTIDGIARCETDLRLHTYKVAHDWYRGGEIAAGPEPHECAPEHFDATDRAIIAELRGHARDSFRTVAARLSINESTVRRRFEAMRDRGCLTVTTLVPSAALGFESEVLLDVTVAPSRLDEVARELATHRGVRYVAAMLSANCLMCELILPTERDLFRFTTDTLGALSGVEGWRASMELLTIRRGFVETPWWRGQLPSRPAP</sequence>
<name>A0A7R7DNA4_9ACTN</name>
<evidence type="ECO:0000256" key="3">
    <source>
        <dbReference type="ARBA" id="ARBA00023163"/>
    </source>
</evidence>
<dbReference type="PRINTS" id="PR00033">
    <property type="entry name" value="HTHASNC"/>
</dbReference>
<keyword evidence="3" id="KW-0804">Transcription</keyword>
<keyword evidence="2" id="KW-0238">DNA-binding</keyword>
<dbReference type="InterPro" id="IPR011008">
    <property type="entry name" value="Dimeric_a/b-barrel"/>
</dbReference>
<dbReference type="RefSeq" id="WP_203961462.1">
    <property type="nucleotide sequence ID" value="NZ_AP023355.1"/>
</dbReference>
<organism evidence="5 6">
    <name type="scientific">Actinocatenispora thailandica</name>
    <dbReference type="NCBI Taxonomy" id="227318"/>
    <lineage>
        <taxon>Bacteria</taxon>
        <taxon>Bacillati</taxon>
        <taxon>Actinomycetota</taxon>
        <taxon>Actinomycetes</taxon>
        <taxon>Micromonosporales</taxon>
        <taxon>Micromonosporaceae</taxon>
        <taxon>Actinocatenispora</taxon>
    </lineage>
</organism>
<dbReference type="Pfam" id="PF13404">
    <property type="entry name" value="HTH_AsnC-type"/>
    <property type="match status" value="2"/>
</dbReference>
<dbReference type="GO" id="GO:0005829">
    <property type="term" value="C:cytosol"/>
    <property type="evidence" value="ECO:0007669"/>
    <property type="project" value="TreeGrafter"/>
</dbReference>
<dbReference type="InterPro" id="IPR019888">
    <property type="entry name" value="Tscrpt_reg_AsnC-like"/>
</dbReference>
<reference evidence="5 6" key="1">
    <citation type="submission" date="2020-08" db="EMBL/GenBank/DDBJ databases">
        <title>Whole genome shotgun sequence of Actinocatenispora thailandica NBRC 105041.</title>
        <authorList>
            <person name="Komaki H."/>
            <person name="Tamura T."/>
        </authorList>
    </citation>
    <scope>NUCLEOTIDE SEQUENCE [LARGE SCALE GENOMIC DNA]</scope>
    <source>
        <strain evidence="5 6">NBRC 105041</strain>
    </source>
</reference>
<dbReference type="Pfam" id="PF01037">
    <property type="entry name" value="AsnC_trans_reg"/>
    <property type="match status" value="1"/>
</dbReference>
<evidence type="ECO:0000313" key="6">
    <source>
        <dbReference type="Proteomes" id="UP000611640"/>
    </source>
</evidence>
<dbReference type="AlphaFoldDB" id="A0A7R7DNA4"/>
<evidence type="ECO:0000259" key="4">
    <source>
        <dbReference type="PROSITE" id="PS50956"/>
    </source>
</evidence>
<dbReference type="KEGG" id="atl:Athai_22860"/>
<evidence type="ECO:0000256" key="2">
    <source>
        <dbReference type="ARBA" id="ARBA00023125"/>
    </source>
</evidence>
<gene>
    <name evidence="5" type="ORF">Athai_22860</name>
</gene>
<feature type="domain" description="HTH asnC-type" evidence="4">
    <location>
        <begin position="169"/>
        <end position="229"/>
    </location>
</feature>
<dbReference type="Gene3D" id="1.10.10.10">
    <property type="entry name" value="Winged helix-like DNA-binding domain superfamily/Winged helix DNA-binding domain"/>
    <property type="match status" value="2"/>
</dbReference>
<dbReference type="Gene3D" id="3.30.70.920">
    <property type="match status" value="2"/>
</dbReference>
<dbReference type="SUPFAM" id="SSF54909">
    <property type="entry name" value="Dimeric alpha+beta barrel"/>
    <property type="match status" value="2"/>
</dbReference>
<evidence type="ECO:0000256" key="1">
    <source>
        <dbReference type="ARBA" id="ARBA00023015"/>
    </source>
</evidence>
<dbReference type="PANTHER" id="PTHR30154">
    <property type="entry name" value="LEUCINE-RESPONSIVE REGULATORY PROTEIN"/>
    <property type="match status" value="1"/>
</dbReference>
<dbReference type="PANTHER" id="PTHR30154:SF34">
    <property type="entry name" value="TRANSCRIPTIONAL REGULATOR AZLB"/>
    <property type="match status" value="1"/>
</dbReference>
<dbReference type="Proteomes" id="UP000611640">
    <property type="component" value="Chromosome"/>
</dbReference>